<dbReference type="Pfam" id="PF13716">
    <property type="entry name" value="CRAL_TRIO_2"/>
    <property type="match status" value="1"/>
</dbReference>
<dbReference type="InterPro" id="IPR036865">
    <property type="entry name" value="CRAL-TRIO_dom_sf"/>
</dbReference>
<evidence type="ECO:0000259" key="2">
    <source>
        <dbReference type="Pfam" id="PF13716"/>
    </source>
</evidence>
<protein>
    <recommendedName>
        <fullName evidence="2">CRAL-TRIO domain-containing protein</fullName>
    </recommendedName>
</protein>
<dbReference type="InterPro" id="IPR001251">
    <property type="entry name" value="CRAL-TRIO_dom"/>
</dbReference>
<reference evidence="3" key="1">
    <citation type="submission" date="2022-02" db="EMBL/GenBank/DDBJ databases">
        <authorList>
            <person name="Giguere J D."/>
        </authorList>
    </citation>
    <scope>NUCLEOTIDE SEQUENCE</scope>
    <source>
        <strain evidence="3">CCAP 1055/1</strain>
    </source>
</reference>
<evidence type="ECO:0000256" key="1">
    <source>
        <dbReference type="SAM" id="MobiDB-lite"/>
    </source>
</evidence>
<sequence>MDQFNMDEAETRTDEGGSSTHDVRATSPYQQAQHPINQAMELLSPDEKSSYIQAMERCPEIVATETDPQLFLSFESMRAGVAARRLAMYWTYRERFFGTKRAFRPLVDLSIPPSRRALSFADIEELQHGALAKVPPDRHGRPILLVDRYRLRNADYEPDPNRWVRITFFWLTKMMHQPDVQRNGMVVVKIMRGQNLDRKRMVTSQMLMRDAMACRVNSIHLCCLPPKGGCKTFADTLVPIMFNFSQRLLGTKANIHVASSSESMLTQLEPHGFRKASVPTTLGGKWSYTKFDTLVTRLLSESFLMARNLPTDLKQSPLINDQHERLLMERVQRRKSGKRKIDATFISRDCWAKEQKFVKQPFAALASFYIHNKLSY</sequence>
<feature type="domain" description="CRAL-TRIO" evidence="2">
    <location>
        <begin position="140"/>
        <end position="290"/>
    </location>
</feature>
<dbReference type="AlphaFoldDB" id="A0A8J9X3E5"/>
<dbReference type="SUPFAM" id="SSF52087">
    <property type="entry name" value="CRAL/TRIO domain"/>
    <property type="match status" value="1"/>
</dbReference>
<dbReference type="EMBL" id="OU594943">
    <property type="protein sequence ID" value="CAG9285091.1"/>
    <property type="molecule type" value="Genomic_DNA"/>
</dbReference>
<feature type="region of interest" description="Disordered" evidence="1">
    <location>
        <begin position="1"/>
        <end position="27"/>
    </location>
</feature>
<dbReference type="Proteomes" id="UP000836788">
    <property type="component" value="Chromosome 2"/>
</dbReference>
<proteinExistence type="predicted"/>
<name>A0A8J9X3E5_PHATR</name>
<evidence type="ECO:0000313" key="3">
    <source>
        <dbReference type="EMBL" id="CAG9285091.1"/>
    </source>
</evidence>
<accession>A0A8J9X3E5</accession>
<organism evidence="3">
    <name type="scientific">Phaeodactylum tricornutum</name>
    <name type="common">Diatom</name>
    <dbReference type="NCBI Taxonomy" id="2850"/>
    <lineage>
        <taxon>Eukaryota</taxon>
        <taxon>Sar</taxon>
        <taxon>Stramenopiles</taxon>
        <taxon>Ochrophyta</taxon>
        <taxon>Bacillariophyta</taxon>
        <taxon>Bacillariophyceae</taxon>
        <taxon>Bacillariophycidae</taxon>
        <taxon>Naviculales</taxon>
        <taxon>Phaeodactylaceae</taxon>
        <taxon>Phaeodactylum</taxon>
    </lineage>
</organism>
<dbReference type="Gene3D" id="3.40.525.10">
    <property type="entry name" value="CRAL-TRIO lipid binding domain"/>
    <property type="match status" value="1"/>
</dbReference>
<gene>
    <name evidence="3" type="ORF">PTTT1_LOCUS27928</name>
</gene>